<accession>A0ABT9FHS6</accession>
<dbReference type="InterPro" id="IPR011057">
    <property type="entry name" value="Mss4-like_sf"/>
</dbReference>
<dbReference type="Gene3D" id="3.90.1590.10">
    <property type="entry name" value="glutathione-dependent formaldehyde- activating enzyme (gfa)"/>
    <property type="match status" value="1"/>
</dbReference>
<name>A0ABT9FHS6_9GAMM</name>
<keyword evidence="3" id="KW-0862">Zinc</keyword>
<dbReference type="Proteomes" id="UP001177212">
    <property type="component" value="Unassembled WGS sequence"/>
</dbReference>
<evidence type="ECO:0000256" key="1">
    <source>
        <dbReference type="ARBA" id="ARBA00005495"/>
    </source>
</evidence>
<keyword evidence="4" id="KW-0456">Lyase</keyword>
<sequence length="135" mass="14819">MKITGSCFCGDITYEATTQNNNVIVCHCSDCQRMSSGPFRAVVIADPNSVDFTKGQPKEYVKTAQSGNKRAQGFCANCGTSLYATNESPIDRIYGLRLGAVDQREQFKPSAQIWSKSALTWLADLHKIPAYDTTP</sequence>
<evidence type="ECO:0000259" key="5">
    <source>
        <dbReference type="PROSITE" id="PS51891"/>
    </source>
</evidence>
<keyword evidence="2" id="KW-0479">Metal-binding</keyword>
<protein>
    <submittedName>
        <fullName evidence="6">GFA family protein</fullName>
    </submittedName>
</protein>
<dbReference type="PANTHER" id="PTHR33337">
    <property type="entry name" value="GFA DOMAIN-CONTAINING PROTEIN"/>
    <property type="match status" value="1"/>
</dbReference>
<evidence type="ECO:0000256" key="3">
    <source>
        <dbReference type="ARBA" id="ARBA00022833"/>
    </source>
</evidence>
<evidence type="ECO:0000313" key="6">
    <source>
        <dbReference type="EMBL" id="MDP2566329.1"/>
    </source>
</evidence>
<organism evidence="6 7">
    <name type="scientific">Pseudoalteromonas marina</name>
    <dbReference type="NCBI Taxonomy" id="267375"/>
    <lineage>
        <taxon>Bacteria</taxon>
        <taxon>Pseudomonadati</taxon>
        <taxon>Pseudomonadota</taxon>
        <taxon>Gammaproteobacteria</taxon>
        <taxon>Alteromonadales</taxon>
        <taxon>Pseudoalteromonadaceae</taxon>
        <taxon>Pseudoalteromonas</taxon>
    </lineage>
</organism>
<dbReference type="PANTHER" id="PTHR33337:SF40">
    <property type="entry name" value="CENP-V_GFA DOMAIN-CONTAINING PROTEIN-RELATED"/>
    <property type="match status" value="1"/>
</dbReference>
<dbReference type="Pfam" id="PF04828">
    <property type="entry name" value="GFA"/>
    <property type="match status" value="1"/>
</dbReference>
<dbReference type="InterPro" id="IPR006913">
    <property type="entry name" value="CENP-V/GFA"/>
</dbReference>
<evidence type="ECO:0000256" key="2">
    <source>
        <dbReference type="ARBA" id="ARBA00022723"/>
    </source>
</evidence>
<gene>
    <name evidence="6" type="ORF">Q8W34_16900</name>
</gene>
<proteinExistence type="inferred from homology"/>
<comment type="caution">
    <text evidence="6">The sequence shown here is derived from an EMBL/GenBank/DDBJ whole genome shotgun (WGS) entry which is preliminary data.</text>
</comment>
<dbReference type="PROSITE" id="PS51891">
    <property type="entry name" value="CENP_V_GFA"/>
    <property type="match status" value="1"/>
</dbReference>
<keyword evidence="7" id="KW-1185">Reference proteome</keyword>
<dbReference type="RefSeq" id="WP_039038433.1">
    <property type="nucleotide sequence ID" value="NZ_CP023558.1"/>
</dbReference>
<feature type="domain" description="CENP-V/GFA" evidence="5">
    <location>
        <begin position="3"/>
        <end position="115"/>
    </location>
</feature>
<comment type="similarity">
    <text evidence="1">Belongs to the Gfa family.</text>
</comment>
<evidence type="ECO:0000313" key="7">
    <source>
        <dbReference type="Proteomes" id="UP001177212"/>
    </source>
</evidence>
<reference evidence="6" key="1">
    <citation type="submission" date="2023-07" db="EMBL/GenBank/DDBJ databases">
        <title>Genome content predicts the carbon catabolic preferences of heterotrophic bacteria.</title>
        <authorList>
            <person name="Gralka M."/>
        </authorList>
    </citation>
    <scope>NUCLEOTIDE SEQUENCE</scope>
    <source>
        <strain evidence="6">4G09</strain>
    </source>
</reference>
<dbReference type="EMBL" id="JAUYVT010000019">
    <property type="protein sequence ID" value="MDP2566329.1"/>
    <property type="molecule type" value="Genomic_DNA"/>
</dbReference>
<dbReference type="SUPFAM" id="SSF51316">
    <property type="entry name" value="Mss4-like"/>
    <property type="match status" value="1"/>
</dbReference>
<evidence type="ECO:0000256" key="4">
    <source>
        <dbReference type="ARBA" id="ARBA00023239"/>
    </source>
</evidence>